<dbReference type="RefSeq" id="WP_173215966.1">
    <property type="nucleotide sequence ID" value="NZ_CP053921.1"/>
</dbReference>
<sequence>MHELAATTHAGAGPFHGRAGQFVLPQRAANKCALNAIIETYPTVARIVGDEVLEVVANDYFQACPPARAQIEEDGSRFPEFIGGHSISMALPYLRGVARIDRLCTEARLSKRAPAFGPQDLARMSADEWARSKVVFHPATRFAWFPNPAPSIWLAHSLGVAGTITPAWHAEGILITRGEDAVGGIVIGPSAHRIIHGLRLGETVSQAAIAAARLYPEASISTDFHRIVASGALSKLKPKR</sequence>
<keyword evidence="3" id="KW-1185">Reference proteome</keyword>
<name>A0A7D3XXP3_9SPHN</name>
<gene>
    <name evidence="2" type="ORF">HQR01_15050</name>
</gene>
<reference evidence="2 3" key="1">
    <citation type="submission" date="2020-05" db="EMBL/GenBank/DDBJ databases">
        <title>Erythrobacter mangrovi sp. nov., isolated from rhizosphere soil of mangrove plant (Kandelia candel).</title>
        <authorList>
            <person name="Ye Y.H."/>
        </authorList>
    </citation>
    <scope>NUCLEOTIDE SEQUENCE [LARGE SCALE GENOMIC DNA]</scope>
    <source>
        <strain evidence="2 3">EB310</strain>
    </source>
</reference>
<proteinExistence type="predicted"/>
<evidence type="ECO:0000259" key="1">
    <source>
        <dbReference type="Pfam" id="PF09836"/>
    </source>
</evidence>
<evidence type="ECO:0000313" key="3">
    <source>
        <dbReference type="Proteomes" id="UP000504693"/>
    </source>
</evidence>
<organism evidence="2 3">
    <name type="scientific">Erythrobacter mangrovi</name>
    <dbReference type="NCBI Taxonomy" id="2739433"/>
    <lineage>
        <taxon>Bacteria</taxon>
        <taxon>Pseudomonadati</taxon>
        <taxon>Pseudomonadota</taxon>
        <taxon>Alphaproteobacteria</taxon>
        <taxon>Sphingomonadales</taxon>
        <taxon>Erythrobacteraceae</taxon>
        <taxon>Erythrobacter/Porphyrobacter group</taxon>
        <taxon>Erythrobacter</taxon>
    </lineage>
</organism>
<dbReference type="GO" id="GO:0003677">
    <property type="term" value="F:DNA binding"/>
    <property type="evidence" value="ECO:0007669"/>
    <property type="project" value="UniProtKB-KW"/>
</dbReference>
<evidence type="ECO:0000313" key="2">
    <source>
        <dbReference type="EMBL" id="QKG72576.1"/>
    </source>
</evidence>
<accession>A0A7D3XXP3</accession>
<dbReference type="EMBL" id="CP053921">
    <property type="protein sequence ID" value="QKG72576.1"/>
    <property type="molecule type" value="Genomic_DNA"/>
</dbReference>
<dbReference type="InterPro" id="IPR018640">
    <property type="entry name" value="DUF2063"/>
</dbReference>
<protein>
    <submittedName>
        <fullName evidence="2">Putative DNA-binding domain-containing protein</fullName>
    </submittedName>
</protein>
<dbReference type="Proteomes" id="UP000504693">
    <property type="component" value="Chromosome"/>
</dbReference>
<keyword evidence="2" id="KW-0238">DNA-binding</keyword>
<feature type="domain" description="Putative DNA-binding" evidence="1">
    <location>
        <begin position="35"/>
        <end position="82"/>
    </location>
</feature>
<dbReference type="Pfam" id="PF09836">
    <property type="entry name" value="DUF2063"/>
    <property type="match status" value="1"/>
</dbReference>
<dbReference type="KEGG" id="emv:HQR01_15050"/>
<dbReference type="AlphaFoldDB" id="A0A7D3XXP3"/>